<proteinExistence type="predicted"/>
<reference evidence="1 2" key="1">
    <citation type="submission" date="2023-09" db="EMBL/GenBank/DDBJ databases">
        <authorList>
            <person name="Golyshina O.V."/>
            <person name="Lunev E.A."/>
            <person name="Bargiela R."/>
            <person name="Gaines M.C."/>
            <person name="Daum B."/>
            <person name="Bale N.J."/>
            <person name="Koenen M."/>
            <person name="Sinninghe Damst J.S."/>
            <person name="Yakimov M."/>
            <person name="Golyshin P.N."/>
        </authorList>
    </citation>
    <scope>NUCLEOTIDE SEQUENCE [LARGE SCALE GENOMIC DNA]</scope>
    <source>
        <strain evidence="1 2">M1</strain>
    </source>
</reference>
<dbReference type="PANTHER" id="PTHR35336">
    <property type="entry name" value="ADENOSYLCOBINAMIDE AMIDOHYDROLASE"/>
    <property type="match status" value="1"/>
</dbReference>
<keyword evidence="2" id="KW-1185">Reference proteome</keyword>
<dbReference type="InterPro" id="IPR052209">
    <property type="entry name" value="CbiZ"/>
</dbReference>
<gene>
    <name evidence="1" type="ORF">OXIME_000957</name>
</gene>
<name>A0AAX4NFV0_9ARCH</name>
<sequence>MGFISNRYCKYGNGEKFYFLKFNEPVDAISSAPFNGGFKKIEMYINRQVPIEYNYDPVEEIGSFLDQEGLPKEKCLVTITACNIEKAYLKQFSDSGIFILASITACFGNALSIGGDGLISPGTINIAVFTDYGLSAAGGLNLFQSIVEAKSQALNDFQIRDKTTGRISPGTSTDTTSLFLIPARGGDNYGGRLTEIGKKISMTVYNGLEEMCSNSDGH</sequence>
<organism evidence="1 2">
    <name type="scientific">Oxyplasma meridianum</name>
    <dbReference type="NCBI Taxonomy" id="3073602"/>
    <lineage>
        <taxon>Archaea</taxon>
        <taxon>Methanobacteriati</taxon>
        <taxon>Thermoplasmatota</taxon>
        <taxon>Thermoplasmata</taxon>
        <taxon>Thermoplasmatales</taxon>
        <taxon>Thermoplasmataceae</taxon>
        <taxon>Oxyplasma</taxon>
    </lineage>
</organism>
<dbReference type="PANTHER" id="PTHR35336:SF5">
    <property type="entry name" value="ADENOSYLCOBINAMIDE AMIDOHYDROLASE"/>
    <property type="match status" value="1"/>
</dbReference>
<protein>
    <submittedName>
        <fullName evidence="1">Adenosylcobinamide amidohydrolase</fullName>
    </submittedName>
</protein>
<dbReference type="InterPro" id="IPR002808">
    <property type="entry name" value="AdoCbi_amidolase"/>
</dbReference>
<dbReference type="Pfam" id="PF01955">
    <property type="entry name" value="CbiZ"/>
    <property type="match status" value="1"/>
</dbReference>
<dbReference type="KEGG" id="omr:OXIME_000957"/>
<dbReference type="AlphaFoldDB" id="A0AAX4NFV0"/>
<accession>A0AAX4NFV0</accession>
<evidence type="ECO:0000313" key="1">
    <source>
        <dbReference type="EMBL" id="WYY00387.1"/>
    </source>
</evidence>
<dbReference type="EMBL" id="CP133772">
    <property type="protein sequence ID" value="WYY00387.1"/>
    <property type="molecule type" value="Genomic_DNA"/>
</dbReference>
<dbReference type="RefSeq" id="WP_393970726.1">
    <property type="nucleotide sequence ID" value="NZ_CP133772.1"/>
</dbReference>
<dbReference type="Proteomes" id="UP001451606">
    <property type="component" value="Chromosome"/>
</dbReference>
<dbReference type="GeneID" id="95967693"/>
<evidence type="ECO:0000313" key="2">
    <source>
        <dbReference type="Proteomes" id="UP001451606"/>
    </source>
</evidence>